<sequence length="196" mass="22385">MLICVVGMPGAGKGEFVKVAREEGIPVVVMGDAVRREAERRGMDVGEMAKRLREERGMDAVARLVEEDVERELRRAGVVVIDGIRNPEELEYFRDRFGERSVIVVAIHASPQTRFERLRIRGREDDPDTKREFEERDERELGFGIGDVISRADVMIVNERVSLPEFREKCRMVIRAILRGDPDDLPGGFDHLRVPD</sequence>
<keyword evidence="1 3" id="KW-0547">Nucleotide-binding</keyword>
<dbReference type="Gene3D" id="3.40.50.300">
    <property type="entry name" value="P-loop containing nucleotide triphosphate hydrolases"/>
    <property type="match status" value="1"/>
</dbReference>
<dbReference type="GeneID" id="1477703"/>
<protein>
    <recommendedName>
        <fullName evidence="3">UPF0200 protein HA336_04340</fullName>
    </recommendedName>
</protein>
<dbReference type="Proteomes" id="UP000619545">
    <property type="component" value="Unassembled WGS sequence"/>
</dbReference>
<dbReference type="EMBL" id="DUJS01000004">
    <property type="protein sequence ID" value="HII70443.1"/>
    <property type="molecule type" value="Genomic_DNA"/>
</dbReference>
<proteinExistence type="inferred from homology"/>
<gene>
    <name evidence="4" type="primary">fliE</name>
    <name evidence="4" type="ORF">HA336_04340</name>
</gene>
<keyword evidence="2 3" id="KW-0067">ATP-binding</keyword>
<organism evidence="4 5">
    <name type="scientific">Methanopyrus kandleri</name>
    <dbReference type="NCBI Taxonomy" id="2320"/>
    <lineage>
        <taxon>Archaea</taxon>
        <taxon>Methanobacteriati</taxon>
        <taxon>Methanobacteriota</taxon>
        <taxon>Methanomada group</taxon>
        <taxon>Methanopyri</taxon>
        <taxon>Methanopyrales</taxon>
        <taxon>Methanopyraceae</taxon>
        <taxon>Methanopyrus</taxon>
    </lineage>
</organism>
<evidence type="ECO:0000256" key="1">
    <source>
        <dbReference type="ARBA" id="ARBA00022741"/>
    </source>
</evidence>
<comment type="similarity">
    <text evidence="3">Belongs to the UPF0200 family.</text>
</comment>
<dbReference type="InterPro" id="IPR027417">
    <property type="entry name" value="P-loop_NTPase"/>
</dbReference>
<evidence type="ECO:0000313" key="4">
    <source>
        <dbReference type="EMBL" id="HII70443.1"/>
    </source>
</evidence>
<keyword evidence="4" id="KW-0282">Flagellum</keyword>
<dbReference type="PANTHER" id="PTHR41930">
    <property type="entry name" value="UPF0200 PROTEIN MJ1399"/>
    <property type="match status" value="1"/>
</dbReference>
<dbReference type="SUPFAM" id="SSF52540">
    <property type="entry name" value="P-loop containing nucleoside triphosphate hydrolases"/>
    <property type="match status" value="1"/>
</dbReference>
<accession>A0A832WAT9</accession>
<dbReference type="OMA" id="IGITGMP"/>
<dbReference type="Pfam" id="PF13238">
    <property type="entry name" value="AAA_18"/>
    <property type="match status" value="1"/>
</dbReference>
<evidence type="ECO:0000313" key="5">
    <source>
        <dbReference type="Proteomes" id="UP000619545"/>
    </source>
</evidence>
<dbReference type="AlphaFoldDB" id="A0A832WAT9"/>
<evidence type="ECO:0000256" key="3">
    <source>
        <dbReference type="HAMAP-Rule" id="MF_01111"/>
    </source>
</evidence>
<dbReference type="RefSeq" id="WP_011018770.1">
    <property type="nucleotide sequence ID" value="NZ_DUJS01000004.1"/>
</dbReference>
<dbReference type="PANTHER" id="PTHR41930:SF1">
    <property type="entry name" value="DEPHOSPHO-COA KINASE"/>
    <property type="match status" value="1"/>
</dbReference>
<evidence type="ECO:0000256" key="2">
    <source>
        <dbReference type="ARBA" id="ARBA00022840"/>
    </source>
</evidence>
<keyword evidence="4" id="KW-0969">Cilium</keyword>
<dbReference type="InterPro" id="IPR022970">
    <property type="entry name" value="NTP_hydrolase-rel"/>
</dbReference>
<reference evidence="4" key="1">
    <citation type="journal article" date="2020" name="bioRxiv">
        <title>A rank-normalized archaeal taxonomy based on genome phylogeny resolves widespread incomplete and uneven classifications.</title>
        <authorList>
            <person name="Rinke C."/>
            <person name="Chuvochina M."/>
            <person name="Mussig A.J."/>
            <person name="Chaumeil P.-A."/>
            <person name="Waite D.W."/>
            <person name="Whitman W.B."/>
            <person name="Parks D.H."/>
            <person name="Hugenholtz P."/>
        </authorList>
    </citation>
    <scope>NUCLEOTIDE SEQUENCE</scope>
    <source>
        <strain evidence="4">UBA8853</strain>
    </source>
</reference>
<dbReference type="SMR" id="A0A832WAT9"/>
<dbReference type="HAMAP" id="MF_01111">
    <property type="entry name" value="UPF0200"/>
    <property type="match status" value="1"/>
</dbReference>
<keyword evidence="4" id="KW-0966">Cell projection</keyword>
<feature type="binding site" evidence="3">
    <location>
        <begin position="7"/>
        <end position="14"/>
    </location>
    <ligand>
        <name>ATP</name>
        <dbReference type="ChEBI" id="CHEBI:30616"/>
    </ligand>
</feature>
<name>A0A832WAT9_9EURY</name>
<dbReference type="GO" id="GO:0005524">
    <property type="term" value="F:ATP binding"/>
    <property type="evidence" value="ECO:0007669"/>
    <property type="project" value="UniProtKB-UniRule"/>
</dbReference>
<comment type="caution">
    <text evidence="4">The sequence shown here is derived from an EMBL/GenBank/DDBJ whole genome shotgun (WGS) entry which is preliminary data.</text>
</comment>